<accession>A0ABS7A2W0</accession>
<dbReference type="SUPFAM" id="SSF116726">
    <property type="entry name" value="TrkA C-terminal domain-like"/>
    <property type="match status" value="2"/>
</dbReference>
<feature type="transmembrane region" description="Helical" evidence="7">
    <location>
        <begin position="587"/>
        <end position="607"/>
    </location>
</feature>
<evidence type="ECO:0000256" key="6">
    <source>
        <dbReference type="ARBA" id="ARBA00023136"/>
    </source>
</evidence>
<dbReference type="EMBL" id="JAHYBZ010000001">
    <property type="protein sequence ID" value="MBW6396420.1"/>
    <property type="molecule type" value="Genomic_DNA"/>
</dbReference>
<evidence type="ECO:0000259" key="8">
    <source>
        <dbReference type="PROSITE" id="PS51202"/>
    </source>
</evidence>
<reference evidence="9 10" key="1">
    <citation type="submission" date="2021-07" db="EMBL/GenBank/DDBJ databases">
        <authorList>
            <person name="So Y."/>
        </authorList>
    </citation>
    <scope>NUCLEOTIDE SEQUENCE [LARGE SCALE GENOMIC DNA]</scope>
    <source>
        <strain evidence="9 10">HJA6</strain>
    </source>
</reference>
<feature type="transmembrane region" description="Helical" evidence="7">
    <location>
        <begin position="494"/>
        <end position="514"/>
    </location>
</feature>
<feature type="transmembrane region" description="Helical" evidence="7">
    <location>
        <begin position="175"/>
        <end position="195"/>
    </location>
</feature>
<keyword evidence="4" id="KW-0677">Repeat</keyword>
<organism evidence="9 10">
    <name type="scientific">Roseomonas alba</name>
    <dbReference type="NCBI Taxonomy" id="2846776"/>
    <lineage>
        <taxon>Bacteria</taxon>
        <taxon>Pseudomonadati</taxon>
        <taxon>Pseudomonadota</taxon>
        <taxon>Alphaproteobacteria</taxon>
        <taxon>Acetobacterales</taxon>
        <taxon>Roseomonadaceae</taxon>
        <taxon>Roseomonas</taxon>
    </lineage>
</organism>
<dbReference type="PROSITE" id="PS01271">
    <property type="entry name" value="NA_SULFATE"/>
    <property type="match status" value="1"/>
</dbReference>
<dbReference type="Proteomes" id="UP001196565">
    <property type="component" value="Unassembled WGS sequence"/>
</dbReference>
<dbReference type="InterPro" id="IPR031312">
    <property type="entry name" value="Na/sul_symport_CS"/>
</dbReference>
<dbReference type="InterPro" id="IPR006037">
    <property type="entry name" value="RCK_C"/>
</dbReference>
<keyword evidence="3 7" id="KW-0812">Transmembrane</keyword>
<proteinExistence type="predicted"/>
<feature type="transmembrane region" description="Helical" evidence="7">
    <location>
        <begin position="31"/>
        <end position="50"/>
    </location>
</feature>
<comment type="caution">
    <text evidence="9">The sequence shown here is derived from an EMBL/GenBank/DDBJ whole genome shotgun (WGS) entry which is preliminary data.</text>
</comment>
<sequence length="609" mass="64300">MTTQLLLVLALLATAIVMFIANRPRMDAVGLLMIVLLPFTGVMTINEALAGFADSSIILLAALFVVGEGLVRSGAAQGIGDLLSRKAGSSETRMLVLLMVAGAGLGAFMSSTAVVAIFIPIVLRICRNAGSAPSQLMMPLSVAALISGMMTLVATAPNLVVSAELVRQGHAGFSFFAFTPFGVPVLALAILYMLYARRLLPGRRVPEADARRAPSLAEWIKIYGLAGRAFRVRVTPASPLAGLRLEQLSLRKEGVNILAIERRSHFGTEVIRPDATTELGAGDVLLLDVRSTPERIESLHDEYKVENLPLEEGGYFLDRSQQIGMVEAIIPPDSPLVGSTVLQERIRAEHRLTVIGLRHRKEVAGADLLEQTLKAGDTLLLTGFWSDIRKLQADGSMLLVLNLPAEHAELLPAAGRMPQAIGVLALTVGLMISGWIPNVHAALLGCLLMGLFGCVDMNSAYRSISWKTLVLIVGMLPFSIALQRTGGVDLAADAVVALAGAASTHILLGVIFVITAMLGLFISNTATAVLMAPVALAVAKEIGASPYPFAMIVALAASAAFMTPVSSPVNTLVVGPGNYGFGDFMKVGVPFTVIVMLVCVLLVPAVLPP</sequence>
<feature type="domain" description="RCK C-terminal" evidence="8">
    <location>
        <begin position="217"/>
        <end position="305"/>
    </location>
</feature>
<dbReference type="Gene3D" id="3.30.70.1450">
    <property type="entry name" value="Regulator of K+ conductance, C-terminal domain"/>
    <property type="match status" value="2"/>
</dbReference>
<feature type="transmembrane region" description="Helical" evidence="7">
    <location>
        <begin position="520"/>
        <end position="539"/>
    </location>
</feature>
<evidence type="ECO:0000313" key="10">
    <source>
        <dbReference type="Proteomes" id="UP001196565"/>
    </source>
</evidence>
<evidence type="ECO:0000256" key="1">
    <source>
        <dbReference type="ARBA" id="ARBA00004141"/>
    </source>
</evidence>
<dbReference type="InterPro" id="IPR004680">
    <property type="entry name" value="Cit_transptr-like_dom"/>
</dbReference>
<dbReference type="InterPro" id="IPR051679">
    <property type="entry name" value="DASS-Related_Transporters"/>
</dbReference>
<keyword evidence="5 7" id="KW-1133">Transmembrane helix</keyword>
<dbReference type="PANTHER" id="PTHR43652:SF1">
    <property type="entry name" value="RESPONSE REGULATOR"/>
    <property type="match status" value="1"/>
</dbReference>
<protein>
    <submittedName>
        <fullName evidence="9">SLC13 family permease</fullName>
    </submittedName>
</protein>
<keyword evidence="6 7" id="KW-0472">Membrane</keyword>
<feature type="transmembrane region" description="Helical" evidence="7">
    <location>
        <begin position="423"/>
        <end position="452"/>
    </location>
</feature>
<name>A0ABS7A2W0_9PROT</name>
<feature type="transmembrane region" description="Helical" evidence="7">
    <location>
        <begin position="464"/>
        <end position="482"/>
    </location>
</feature>
<keyword evidence="2" id="KW-0813">Transport</keyword>
<evidence type="ECO:0000256" key="7">
    <source>
        <dbReference type="SAM" id="Phobius"/>
    </source>
</evidence>
<evidence type="ECO:0000256" key="3">
    <source>
        <dbReference type="ARBA" id="ARBA00022692"/>
    </source>
</evidence>
<evidence type="ECO:0000256" key="2">
    <source>
        <dbReference type="ARBA" id="ARBA00022448"/>
    </source>
</evidence>
<feature type="transmembrane region" description="Helical" evidence="7">
    <location>
        <begin position="135"/>
        <end position="155"/>
    </location>
</feature>
<evidence type="ECO:0000256" key="4">
    <source>
        <dbReference type="ARBA" id="ARBA00022737"/>
    </source>
</evidence>
<dbReference type="PANTHER" id="PTHR43652">
    <property type="entry name" value="BASIC AMINO ACID ANTIPORTER YFCC-RELATED"/>
    <property type="match status" value="1"/>
</dbReference>
<evidence type="ECO:0000256" key="5">
    <source>
        <dbReference type="ARBA" id="ARBA00022989"/>
    </source>
</evidence>
<feature type="transmembrane region" description="Helical" evidence="7">
    <location>
        <begin position="57"/>
        <end position="75"/>
    </location>
</feature>
<evidence type="ECO:0000313" key="9">
    <source>
        <dbReference type="EMBL" id="MBW6396420.1"/>
    </source>
</evidence>
<gene>
    <name evidence="9" type="ORF">KPL78_01110</name>
</gene>
<dbReference type="Pfam" id="PF03600">
    <property type="entry name" value="CitMHS"/>
    <property type="match status" value="1"/>
</dbReference>
<keyword evidence="10" id="KW-1185">Reference proteome</keyword>
<dbReference type="InterPro" id="IPR036721">
    <property type="entry name" value="RCK_C_sf"/>
</dbReference>
<comment type="subcellular location">
    <subcellularLocation>
        <location evidence="1">Membrane</location>
        <topology evidence="1">Multi-pass membrane protein</topology>
    </subcellularLocation>
</comment>
<dbReference type="Pfam" id="PF02080">
    <property type="entry name" value="TrkA_C"/>
    <property type="match status" value="2"/>
</dbReference>
<feature type="transmembrane region" description="Helical" evidence="7">
    <location>
        <begin position="95"/>
        <end position="123"/>
    </location>
</feature>
<feature type="transmembrane region" description="Helical" evidence="7">
    <location>
        <begin position="546"/>
        <end position="567"/>
    </location>
</feature>
<dbReference type="PROSITE" id="PS51202">
    <property type="entry name" value="RCK_C"/>
    <property type="match status" value="2"/>
</dbReference>
<feature type="domain" description="RCK C-terminal" evidence="8">
    <location>
        <begin position="313"/>
        <end position="397"/>
    </location>
</feature>